<gene>
    <name evidence="5" type="ORF">SAMN04489735_101159</name>
</gene>
<sequence length="97" mass="11052">MIGVKGTMDNQFEEMAKVCKALGHPIRLNILDLLAKQEEYYCGDIVSLVGMAQSTVSHHLKILKDSGLVETEERGTFVCYRVRREKMEELSKFLLAF</sequence>
<dbReference type="AlphaFoldDB" id="A0A1G7ZM95"/>
<dbReference type="CDD" id="cd00090">
    <property type="entry name" value="HTH_ARSR"/>
    <property type="match status" value="1"/>
</dbReference>
<evidence type="ECO:0000256" key="1">
    <source>
        <dbReference type="ARBA" id="ARBA00023015"/>
    </source>
</evidence>
<evidence type="ECO:0000256" key="3">
    <source>
        <dbReference type="ARBA" id="ARBA00023163"/>
    </source>
</evidence>
<dbReference type="PROSITE" id="PS50987">
    <property type="entry name" value="HTH_ARSR_2"/>
    <property type="match status" value="1"/>
</dbReference>
<dbReference type="Pfam" id="PF01022">
    <property type="entry name" value="HTH_5"/>
    <property type="match status" value="1"/>
</dbReference>
<keyword evidence="1" id="KW-0805">Transcription regulation</keyword>
<dbReference type="InterPro" id="IPR036390">
    <property type="entry name" value="WH_DNA-bd_sf"/>
</dbReference>
<dbReference type="EMBL" id="FNDE01000011">
    <property type="protein sequence ID" value="SDH09872.1"/>
    <property type="molecule type" value="Genomic_DNA"/>
</dbReference>
<evidence type="ECO:0000256" key="2">
    <source>
        <dbReference type="ARBA" id="ARBA00023125"/>
    </source>
</evidence>
<keyword evidence="3" id="KW-0804">Transcription</keyword>
<dbReference type="SUPFAM" id="SSF46785">
    <property type="entry name" value="Winged helix' DNA-binding domain"/>
    <property type="match status" value="1"/>
</dbReference>
<dbReference type="Proteomes" id="UP000198956">
    <property type="component" value="Unassembled WGS sequence"/>
</dbReference>
<name>A0A1G7ZM95_ANETH</name>
<dbReference type="InterPro" id="IPR036388">
    <property type="entry name" value="WH-like_DNA-bd_sf"/>
</dbReference>
<organism evidence="5 6">
    <name type="scientific">Aneurinibacillus thermoaerophilus</name>
    <dbReference type="NCBI Taxonomy" id="143495"/>
    <lineage>
        <taxon>Bacteria</taxon>
        <taxon>Bacillati</taxon>
        <taxon>Bacillota</taxon>
        <taxon>Bacilli</taxon>
        <taxon>Bacillales</taxon>
        <taxon>Paenibacillaceae</taxon>
        <taxon>Aneurinibacillus group</taxon>
        <taxon>Aneurinibacillus</taxon>
    </lineage>
</organism>
<dbReference type="SMART" id="SM00418">
    <property type="entry name" value="HTH_ARSR"/>
    <property type="match status" value="1"/>
</dbReference>
<dbReference type="InterPro" id="IPR051081">
    <property type="entry name" value="HTH_MetalResp_TranReg"/>
</dbReference>
<dbReference type="PANTHER" id="PTHR33154">
    <property type="entry name" value="TRANSCRIPTIONAL REGULATOR, ARSR FAMILY"/>
    <property type="match status" value="1"/>
</dbReference>
<reference evidence="5 6" key="1">
    <citation type="submission" date="2016-10" db="EMBL/GenBank/DDBJ databases">
        <authorList>
            <person name="de Groot N.N."/>
        </authorList>
    </citation>
    <scope>NUCLEOTIDE SEQUENCE [LARGE SCALE GENOMIC DNA]</scope>
    <source>
        <strain evidence="5 6">L 420-91</strain>
    </source>
</reference>
<feature type="domain" description="HTH arsR-type" evidence="4">
    <location>
        <begin position="7"/>
        <end position="97"/>
    </location>
</feature>
<dbReference type="OrthoDB" id="9798835at2"/>
<dbReference type="InterPro" id="IPR011991">
    <property type="entry name" value="ArsR-like_HTH"/>
</dbReference>
<keyword evidence="2 5" id="KW-0238">DNA-binding</keyword>
<dbReference type="Gene3D" id="1.10.10.10">
    <property type="entry name" value="Winged helix-like DNA-binding domain superfamily/Winged helix DNA-binding domain"/>
    <property type="match status" value="1"/>
</dbReference>
<accession>A0A1G7ZM95</accession>
<dbReference type="GO" id="GO:0003677">
    <property type="term" value="F:DNA binding"/>
    <property type="evidence" value="ECO:0007669"/>
    <property type="project" value="UniProtKB-KW"/>
</dbReference>
<evidence type="ECO:0000313" key="6">
    <source>
        <dbReference type="Proteomes" id="UP000198956"/>
    </source>
</evidence>
<evidence type="ECO:0000259" key="4">
    <source>
        <dbReference type="PROSITE" id="PS50987"/>
    </source>
</evidence>
<dbReference type="InterPro" id="IPR001845">
    <property type="entry name" value="HTH_ArsR_DNA-bd_dom"/>
</dbReference>
<dbReference type="PANTHER" id="PTHR33154:SF15">
    <property type="entry name" value="REGULATORY PROTEIN ARSR"/>
    <property type="match status" value="1"/>
</dbReference>
<proteinExistence type="predicted"/>
<dbReference type="GO" id="GO:0003700">
    <property type="term" value="F:DNA-binding transcription factor activity"/>
    <property type="evidence" value="ECO:0007669"/>
    <property type="project" value="InterPro"/>
</dbReference>
<evidence type="ECO:0000313" key="5">
    <source>
        <dbReference type="EMBL" id="SDH09872.1"/>
    </source>
</evidence>
<dbReference type="PRINTS" id="PR00778">
    <property type="entry name" value="HTHARSR"/>
</dbReference>
<dbReference type="NCBIfam" id="NF033788">
    <property type="entry name" value="HTH_metalloreg"/>
    <property type="match status" value="1"/>
</dbReference>
<protein>
    <submittedName>
        <fullName evidence="5">DNA-binding transcriptional regulator, ArsR family</fullName>
    </submittedName>
</protein>